<keyword evidence="3 6" id="KW-0812">Transmembrane</keyword>
<proteinExistence type="predicted"/>
<evidence type="ECO:0000256" key="1">
    <source>
        <dbReference type="ARBA" id="ARBA00004651"/>
    </source>
</evidence>
<evidence type="ECO:0000256" key="2">
    <source>
        <dbReference type="ARBA" id="ARBA00022475"/>
    </source>
</evidence>
<feature type="domain" description="ABC3 transporter permease C-terminal" evidence="7">
    <location>
        <begin position="61"/>
        <end position="173"/>
    </location>
</feature>
<evidence type="ECO:0000256" key="4">
    <source>
        <dbReference type="ARBA" id="ARBA00022989"/>
    </source>
</evidence>
<organism evidence="8 9">
    <name type="scientific">Olsenella uli (strain ATCC 49627 / DSM 7084 / CCUG 31166 / CIP 109912 / JCM 12494 / LMG 11480 / NCIMB 702895 / VPI D76D-27C)</name>
    <name type="common">Lactobacillus uli</name>
    <dbReference type="NCBI Taxonomy" id="633147"/>
    <lineage>
        <taxon>Bacteria</taxon>
        <taxon>Bacillati</taxon>
        <taxon>Actinomycetota</taxon>
        <taxon>Coriobacteriia</taxon>
        <taxon>Coriobacteriales</taxon>
        <taxon>Atopobiaceae</taxon>
        <taxon>Olsenella</taxon>
    </lineage>
</organism>
<dbReference type="Pfam" id="PF02687">
    <property type="entry name" value="FtsX"/>
    <property type="match status" value="1"/>
</dbReference>
<feature type="transmembrane region" description="Helical" evidence="6">
    <location>
        <begin position="568"/>
        <end position="590"/>
    </location>
</feature>
<name>E1QW28_OLSUV</name>
<keyword evidence="4 6" id="KW-1133">Transmembrane helix</keyword>
<dbReference type="KEGG" id="ols:Olsu_1225"/>
<evidence type="ECO:0000313" key="9">
    <source>
        <dbReference type="Proteomes" id="UP000000333"/>
    </source>
</evidence>
<dbReference type="GeneID" id="78512639"/>
<gene>
    <name evidence="8" type="ordered locus">Olsu_1225</name>
</gene>
<evidence type="ECO:0000259" key="7">
    <source>
        <dbReference type="Pfam" id="PF02687"/>
    </source>
</evidence>
<keyword evidence="9" id="KW-1185">Reference proteome</keyword>
<dbReference type="PATRIC" id="fig|633147.7.peg.313"/>
<feature type="transmembrane region" description="Helical" evidence="6">
    <location>
        <begin position="54"/>
        <end position="81"/>
    </location>
</feature>
<dbReference type="RefSeq" id="WP_013252083.1">
    <property type="nucleotide sequence ID" value="NC_014363.1"/>
</dbReference>
<dbReference type="OrthoDB" id="9781780at2"/>
<keyword evidence="2" id="KW-1003">Cell membrane</keyword>
<keyword evidence="5 6" id="KW-0472">Membrane</keyword>
<dbReference type="eggNOG" id="COG0577">
    <property type="taxonomic scope" value="Bacteria"/>
</dbReference>
<feature type="transmembrane region" description="Helical" evidence="6">
    <location>
        <begin position="285"/>
        <end position="305"/>
    </location>
</feature>
<evidence type="ECO:0000313" key="8">
    <source>
        <dbReference type="EMBL" id="ADK68331.1"/>
    </source>
</evidence>
<dbReference type="STRING" id="633147.Olsu_1225"/>
<reference evidence="8 9" key="1">
    <citation type="journal article" date="2010" name="Stand. Genomic Sci.">
        <title>Complete genome sequence of Olsenella uli type strain (VPI D76D-27C).</title>
        <authorList>
            <person name="Goker M."/>
            <person name="Held B."/>
            <person name="Lucas S."/>
            <person name="Nolan M."/>
            <person name="Yasawong M."/>
            <person name="Glavina Del Rio T."/>
            <person name="Tice H."/>
            <person name="Cheng J.F."/>
            <person name="Bruce D."/>
            <person name="Detter J.C."/>
            <person name="Tapia R."/>
            <person name="Han C."/>
            <person name="Goodwin L."/>
            <person name="Pitluck S."/>
            <person name="Liolios K."/>
            <person name="Ivanova N."/>
            <person name="Mavromatis K."/>
            <person name="Mikhailova N."/>
            <person name="Pati A."/>
            <person name="Chen A."/>
            <person name="Palaniappan K."/>
            <person name="Land M."/>
            <person name="Hauser L."/>
            <person name="Chang Y.J."/>
            <person name="Jeffries C.D."/>
            <person name="Rohde M."/>
            <person name="Sikorski J."/>
            <person name="Pukall R."/>
            <person name="Woyke T."/>
            <person name="Bristow J."/>
            <person name="Eisen J.A."/>
            <person name="Markowitz V."/>
            <person name="Hugenholtz P."/>
            <person name="Kyrpides N.C."/>
            <person name="Klenk H.P."/>
            <person name="Lapidus A."/>
        </authorList>
    </citation>
    <scope>NUCLEOTIDE SEQUENCE [LARGE SCALE GENOMIC DNA]</scope>
    <source>
        <strain evidence="9">ATCC 49627 / DSM 7084 / CIP 109912 / JCM 12494 / NCIMB 702895 / VPI D76D-27C</strain>
    </source>
</reference>
<feature type="transmembrane region" description="Helical" evidence="6">
    <location>
        <begin position="611"/>
        <end position="638"/>
    </location>
</feature>
<evidence type="ECO:0000256" key="6">
    <source>
        <dbReference type="SAM" id="Phobius"/>
    </source>
</evidence>
<feature type="transmembrane region" description="Helical" evidence="6">
    <location>
        <begin position="147"/>
        <end position="173"/>
    </location>
</feature>
<dbReference type="Proteomes" id="UP000000333">
    <property type="component" value="Chromosome"/>
</dbReference>
<dbReference type="InterPro" id="IPR052536">
    <property type="entry name" value="ABC-4_Integral_Memb_Prot"/>
</dbReference>
<comment type="subcellular location">
    <subcellularLocation>
        <location evidence="1">Cell membrane</location>
        <topology evidence="1">Multi-pass membrane protein</topology>
    </subcellularLocation>
</comment>
<evidence type="ECO:0000256" key="3">
    <source>
        <dbReference type="ARBA" id="ARBA00022692"/>
    </source>
</evidence>
<dbReference type="InterPro" id="IPR027022">
    <property type="entry name" value="ABC_permease_BceB-typ"/>
</dbReference>
<evidence type="ECO:0000256" key="5">
    <source>
        <dbReference type="ARBA" id="ARBA00023136"/>
    </source>
</evidence>
<dbReference type="GO" id="GO:0055085">
    <property type="term" value="P:transmembrane transport"/>
    <property type="evidence" value="ECO:0007669"/>
    <property type="project" value="InterPro"/>
</dbReference>
<feature type="transmembrane region" description="Helical" evidence="6">
    <location>
        <begin position="658"/>
        <end position="684"/>
    </location>
</feature>
<dbReference type="PANTHER" id="PTHR46795">
    <property type="entry name" value="ABC TRANSPORTER PERMEASE-RELATED-RELATED"/>
    <property type="match status" value="1"/>
</dbReference>
<dbReference type="PANTHER" id="PTHR46795:SF3">
    <property type="entry name" value="ABC TRANSPORTER PERMEASE"/>
    <property type="match status" value="1"/>
</dbReference>
<dbReference type="EMBL" id="CP002106">
    <property type="protein sequence ID" value="ADK68331.1"/>
    <property type="molecule type" value="Genomic_DNA"/>
</dbReference>
<feature type="transmembrane region" description="Helical" evidence="6">
    <location>
        <begin position="17"/>
        <end position="34"/>
    </location>
</feature>
<dbReference type="HOGENOM" id="CLU_022800_1_1_11"/>
<dbReference type="PIRSF" id="PIRSF018968">
    <property type="entry name" value="ABC_permease_BceB"/>
    <property type="match status" value="1"/>
</dbReference>
<accession>E1QW28</accession>
<dbReference type="GO" id="GO:0005886">
    <property type="term" value="C:plasma membrane"/>
    <property type="evidence" value="ECO:0007669"/>
    <property type="project" value="UniProtKB-SubCell"/>
</dbReference>
<feature type="transmembrane region" description="Helical" evidence="6">
    <location>
        <begin position="102"/>
        <end position="127"/>
    </location>
</feature>
<feature type="transmembrane region" description="Helical" evidence="6">
    <location>
        <begin position="201"/>
        <end position="220"/>
    </location>
</feature>
<dbReference type="InterPro" id="IPR003838">
    <property type="entry name" value="ABC3_permease_C"/>
</dbReference>
<feature type="transmembrane region" description="Helical" evidence="6">
    <location>
        <begin position="240"/>
        <end position="264"/>
    </location>
</feature>
<protein>
    <recommendedName>
        <fullName evidence="7">ABC3 transporter permease C-terminal domain-containing protein</fullName>
    </recommendedName>
</protein>
<sequence>MFFRLALGNVRKSLRDYAVYFVTLSLGVAVFYAFNTISDQAAFLSEDTRSMVQAIALIMRFVTVFLALVLGFLMVYANNYLVRRRKRELGLYQLLGMTRSQVSLVLVLETFLASVASFVVGLAAGVLLSQLLVFMTAALFNDTVTNFAFTFSSMAALFTLGCFVAVFLTMLVFNLRTLRKVRLVELMGAARTNERMRARNLPVTLAGVMLGVGLIGWAYARLLRDGLPIESPDQYNGFFLTTAIVFVGTVVFFLSLSGVLFHVARAFRGGYYRGLNMFTVRQLSSRVNTVSVSMGVVSLILFLAITSVSGGLGICAGLSGEVARRAPYDASIELYQRSHGGQDGRDAGLRHQDAETFLGSHGVDLASFSRQVVMVSRYDGADVEGGGALTLGALSDASGALVQGRQVPGTYQDDSLYLVAASEYNAARRACGLGEVQLGDGGYLLACGTASGEVLGDFLDDVMSAGTPLRLGGRTLVPVASSVDSSAAATLRNSDYSYGFCVVPDDVVASVTPSSICVNLNYSVPVEEGDRRFEDVREALGVEPEGVGAVFYSTRTEIEKSSRGTTAIISYLAIYIGFVLVIACAAILAIQQLSAASDAAPSYRLLFELGCPSGMAMGSLFAQVLAFFLLPLLVALAHSAVALSQVMKVVAMLGKASWLVPVLVTAIAFVTVYGSYLMVTYLMARGIVGQRRLGSRG</sequence>
<dbReference type="AlphaFoldDB" id="E1QW28"/>